<evidence type="ECO:0000256" key="3">
    <source>
        <dbReference type="ARBA" id="ARBA00007931"/>
    </source>
</evidence>
<evidence type="ECO:0000256" key="1">
    <source>
        <dbReference type="ARBA" id="ARBA00001947"/>
    </source>
</evidence>
<keyword evidence="10 11" id="KW-0472">Membrane</keyword>
<keyword evidence="11" id="KW-0479">Metal-binding</keyword>
<feature type="transmembrane region" description="Helical" evidence="11">
    <location>
        <begin position="6"/>
        <end position="28"/>
    </location>
</feature>
<keyword evidence="7 11" id="KW-0862">Zinc</keyword>
<gene>
    <name evidence="13" type="ORF">HNQ59_002863</name>
</gene>
<dbReference type="GO" id="GO:0004222">
    <property type="term" value="F:metalloendopeptidase activity"/>
    <property type="evidence" value="ECO:0007669"/>
    <property type="project" value="InterPro"/>
</dbReference>
<evidence type="ECO:0000256" key="4">
    <source>
        <dbReference type="ARBA" id="ARBA00022670"/>
    </source>
</evidence>
<sequence>MQILHTLLAFIVVLGILITFHELGHYWVARRCGIKVLRFSIGFGKPVWITRRGVDQTEWAISAIPLGGYVKMLDETEGPVDAVDLPRAFNRQPVWKRILVVVAGPVANLLLAIVLFWVLLMTGVPEMKPILGDIAPSSPAASAGFKSGEEIVTINGKAVETWQDVRLAVMNIAVDREEATFEVRTAQHGRMLRVLDFSGLDKADLDKDVMHTTGLTLIRQTTILANVLSTGAAAKAGLQVGDRIVRLAGQSVTSWSQLVDKIRQSPAEPLQISYVRKGEVREATILPDVSRENGRVVGKIGVAPEPDRLAMKALSVEVSYGPVEALARAAGKTGQNVIMSLRMFWKMLTGDLSVKNLSGPVTIADYAGQAAKLGVSTFIEFLAWVSISLGVLNLLPIPLLDGGHLMYYTAELIRGRQVSDRVVETGQRVGLALLLSMMLLAFYNDINRLFAG</sequence>
<evidence type="ECO:0000256" key="6">
    <source>
        <dbReference type="ARBA" id="ARBA00022801"/>
    </source>
</evidence>
<reference evidence="13 14" key="1">
    <citation type="submission" date="2020-08" db="EMBL/GenBank/DDBJ databases">
        <title>Genomic Encyclopedia of Type Strains, Phase IV (KMG-IV): sequencing the most valuable type-strain genomes for metagenomic binning, comparative biology and taxonomic classification.</title>
        <authorList>
            <person name="Goeker M."/>
        </authorList>
    </citation>
    <scope>NUCLEOTIDE SEQUENCE [LARGE SCALE GENOMIC DNA]</scope>
    <source>
        <strain evidence="13 14">DSM 27165</strain>
    </source>
</reference>
<dbReference type="GO" id="GO:0006508">
    <property type="term" value="P:proteolysis"/>
    <property type="evidence" value="ECO:0007669"/>
    <property type="project" value="UniProtKB-KW"/>
</dbReference>
<dbReference type="AlphaFoldDB" id="A0A840MWL2"/>
<name>A0A840MWL2_9PROT</name>
<dbReference type="InterPro" id="IPR004387">
    <property type="entry name" value="Pept_M50_Zn"/>
</dbReference>
<evidence type="ECO:0000256" key="11">
    <source>
        <dbReference type="RuleBase" id="RU362031"/>
    </source>
</evidence>
<evidence type="ECO:0000256" key="8">
    <source>
        <dbReference type="ARBA" id="ARBA00022989"/>
    </source>
</evidence>
<keyword evidence="9 11" id="KW-0482">Metalloprotease</keyword>
<comment type="cofactor">
    <cofactor evidence="1 11">
        <name>Zn(2+)</name>
        <dbReference type="ChEBI" id="CHEBI:29105"/>
    </cofactor>
</comment>
<dbReference type="GO" id="GO:0046872">
    <property type="term" value="F:metal ion binding"/>
    <property type="evidence" value="ECO:0007669"/>
    <property type="project" value="UniProtKB-KW"/>
</dbReference>
<dbReference type="NCBIfam" id="TIGR00054">
    <property type="entry name" value="RIP metalloprotease RseP"/>
    <property type="match status" value="1"/>
</dbReference>
<dbReference type="Pfam" id="PF17820">
    <property type="entry name" value="PDZ_6"/>
    <property type="match status" value="1"/>
</dbReference>
<keyword evidence="4 13" id="KW-0645">Protease</keyword>
<evidence type="ECO:0000256" key="7">
    <source>
        <dbReference type="ARBA" id="ARBA00022833"/>
    </source>
</evidence>
<organism evidence="13 14">
    <name type="scientific">Chitinivorax tropicus</name>
    <dbReference type="NCBI Taxonomy" id="714531"/>
    <lineage>
        <taxon>Bacteria</taxon>
        <taxon>Pseudomonadati</taxon>
        <taxon>Pseudomonadota</taxon>
        <taxon>Betaproteobacteria</taxon>
        <taxon>Chitinivorax</taxon>
    </lineage>
</organism>
<dbReference type="InterPro" id="IPR001478">
    <property type="entry name" value="PDZ"/>
</dbReference>
<dbReference type="InterPro" id="IPR041489">
    <property type="entry name" value="PDZ_6"/>
</dbReference>
<keyword evidence="14" id="KW-1185">Reference proteome</keyword>
<dbReference type="InterPro" id="IPR008915">
    <property type="entry name" value="Peptidase_M50"/>
</dbReference>
<dbReference type="CDD" id="cd06163">
    <property type="entry name" value="S2P-M50_PDZ_RseP-like"/>
    <property type="match status" value="1"/>
</dbReference>
<evidence type="ECO:0000259" key="12">
    <source>
        <dbReference type="PROSITE" id="PS50106"/>
    </source>
</evidence>
<feature type="transmembrane region" description="Helical" evidence="11">
    <location>
        <begin position="98"/>
        <end position="120"/>
    </location>
</feature>
<evidence type="ECO:0000256" key="9">
    <source>
        <dbReference type="ARBA" id="ARBA00023049"/>
    </source>
</evidence>
<dbReference type="GO" id="GO:0016020">
    <property type="term" value="C:membrane"/>
    <property type="evidence" value="ECO:0007669"/>
    <property type="project" value="UniProtKB-SubCell"/>
</dbReference>
<keyword evidence="5 11" id="KW-0812">Transmembrane</keyword>
<dbReference type="Pfam" id="PF02163">
    <property type="entry name" value="Peptidase_M50"/>
    <property type="match status" value="1"/>
</dbReference>
<keyword evidence="8 11" id="KW-1133">Transmembrane helix</keyword>
<comment type="similarity">
    <text evidence="3 11">Belongs to the peptidase M50B family.</text>
</comment>
<dbReference type="PANTHER" id="PTHR42837:SF2">
    <property type="entry name" value="MEMBRANE METALLOPROTEASE ARASP2, CHLOROPLASTIC-RELATED"/>
    <property type="match status" value="1"/>
</dbReference>
<evidence type="ECO:0000256" key="2">
    <source>
        <dbReference type="ARBA" id="ARBA00004141"/>
    </source>
</evidence>
<evidence type="ECO:0000256" key="10">
    <source>
        <dbReference type="ARBA" id="ARBA00023136"/>
    </source>
</evidence>
<dbReference type="SMART" id="SM00228">
    <property type="entry name" value="PDZ"/>
    <property type="match status" value="2"/>
</dbReference>
<dbReference type="RefSeq" id="WP_184040629.1">
    <property type="nucleotide sequence ID" value="NZ_JACHHY010000018.1"/>
</dbReference>
<dbReference type="PANTHER" id="PTHR42837">
    <property type="entry name" value="REGULATOR OF SIGMA-E PROTEASE RSEP"/>
    <property type="match status" value="1"/>
</dbReference>
<dbReference type="Gene3D" id="2.30.42.10">
    <property type="match status" value="2"/>
</dbReference>
<dbReference type="EC" id="3.4.24.-" evidence="11"/>
<dbReference type="SUPFAM" id="SSF50156">
    <property type="entry name" value="PDZ domain-like"/>
    <property type="match status" value="2"/>
</dbReference>
<comment type="subcellular location">
    <subcellularLocation>
        <location evidence="2">Membrane</location>
        <topology evidence="2">Multi-pass membrane protein</topology>
    </subcellularLocation>
</comment>
<protein>
    <recommendedName>
        <fullName evidence="11">Zinc metalloprotease</fullName>
        <ecNumber evidence="11">3.4.24.-</ecNumber>
    </recommendedName>
</protein>
<accession>A0A840MWL2</accession>
<dbReference type="InterPro" id="IPR036034">
    <property type="entry name" value="PDZ_sf"/>
</dbReference>
<evidence type="ECO:0000313" key="13">
    <source>
        <dbReference type="EMBL" id="MBB5019561.1"/>
    </source>
</evidence>
<comment type="caution">
    <text evidence="13">The sequence shown here is derived from an EMBL/GenBank/DDBJ whole genome shotgun (WGS) entry which is preliminary data.</text>
</comment>
<evidence type="ECO:0000313" key="14">
    <source>
        <dbReference type="Proteomes" id="UP000575898"/>
    </source>
</evidence>
<dbReference type="EMBL" id="JACHHY010000018">
    <property type="protein sequence ID" value="MBB5019561.1"/>
    <property type="molecule type" value="Genomic_DNA"/>
</dbReference>
<proteinExistence type="inferred from homology"/>
<feature type="domain" description="PDZ" evidence="12">
    <location>
        <begin position="202"/>
        <end position="268"/>
    </location>
</feature>
<dbReference type="Proteomes" id="UP000575898">
    <property type="component" value="Unassembled WGS sequence"/>
</dbReference>
<evidence type="ECO:0000256" key="5">
    <source>
        <dbReference type="ARBA" id="ARBA00022692"/>
    </source>
</evidence>
<dbReference type="PROSITE" id="PS50106">
    <property type="entry name" value="PDZ"/>
    <property type="match status" value="1"/>
</dbReference>
<keyword evidence="6 11" id="KW-0378">Hydrolase</keyword>